<dbReference type="EMBL" id="JAPFFL010000015">
    <property type="protein sequence ID" value="KAJ6677123.1"/>
    <property type="molecule type" value="Genomic_DNA"/>
</dbReference>
<dbReference type="Pfam" id="PF24079">
    <property type="entry name" value="UBR4"/>
    <property type="match status" value="1"/>
</dbReference>
<dbReference type="GO" id="GO:0009926">
    <property type="term" value="P:auxin polar transport"/>
    <property type="evidence" value="ECO:0007669"/>
    <property type="project" value="TreeGrafter"/>
</dbReference>
<proteinExistence type="predicted"/>
<dbReference type="GO" id="GO:0009506">
    <property type="term" value="C:plasmodesma"/>
    <property type="evidence" value="ECO:0007669"/>
    <property type="project" value="TreeGrafter"/>
</dbReference>
<sequence length="237" mass="27487">MIELDSFYENLKALSLEPLQCPRNCHESAYHCRQCRNINYKNLDPFLRNECGYSKYGRFEFNFMAKPSFTFDSMENDEDMKRGWAAIELESENAHRRYQQLLGLKKALLKIVSSIGENEMDSQQKDSVQQMMVLSKHLNLKKQLATAGILPEWFENNIHQGPKAACVQARAVLCAFSEGDINAVTESNSLIQKKVMYRLEHHRSMDIALVTREELLLLLEVCSLDDELWESRLRVAF</sequence>
<dbReference type="PANTHER" id="PTHR21725">
    <property type="entry name" value="E3 UBIQUITIN-PROTEIN LIGASE UBR4"/>
    <property type="match status" value="1"/>
</dbReference>
<evidence type="ECO:0000313" key="2">
    <source>
        <dbReference type="EMBL" id="KAJ6677123.1"/>
    </source>
</evidence>
<dbReference type="GO" id="GO:0005829">
    <property type="term" value="C:cytosol"/>
    <property type="evidence" value="ECO:0007669"/>
    <property type="project" value="TreeGrafter"/>
</dbReference>
<name>A0A9Q0NWD1_SALVM</name>
<dbReference type="Proteomes" id="UP001151529">
    <property type="component" value="Chromosome 15Z"/>
</dbReference>
<dbReference type="AlphaFoldDB" id="A0A9Q0NWD1"/>
<protein>
    <submittedName>
        <fullName evidence="2">E3 UBIQUITIN-PROTEIN LIGASE UBR4</fullName>
    </submittedName>
</protein>
<feature type="domain" description="E3 ubiquitin-protein ligase UBR4-like" evidence="1">
    <location>
        <begin position="59"/>
        <end position="145"/>
    </location>
</feature>
<evidence type="ECO:0000259" key="1">
    <source>
        <dbReference type="Pfam" id="PF24079"/>
    </source>
</evidence>
<dbReference type="PANTHER" id="PTHR21725:SF1">
    <property type="entry name" value="E3 UBIQUITIN-PROTEIN LIGASE UBR4"/>
    <property type="match status" value="1"/>
</dbReference>
<comment type="caution">
    <text evidence="2">The sequence shown here is derived from an EMBL/GenBank/DDBJ whole genome shotgun (WGS) entry which is preliminary data.</text>
</comment>
<dbReference type="OrthoDB" id="1748826at2759"/>
<organism evidence="2 3">
    <name type="scientific">Salix viminalis</name>
    <name type="common">Common osier</name>
    <name type="synonym">Basket willow</name>
    <dbReference type="NCBI Taxonomy" id="40686"/>
    <lineage>
        <taxon>Eukaryota</taxon>
        <taxon>Viridiplantae</taxon>
        <taxon>Streptophyta</taxon>
        <taxon>Embryophyta</taxon>
        <taxon>Tracheophyta</taxon>
        <taxon>Spermatophyta</taxon>
        <taxon>Magnoliopsida</taxon>
        <taxon>eudicotyledons</taxon>
        <taxon>Gunneridae</taxon>
        <taxon>Pentapetalae</taxon>
        <taxon>rosids</taxon>
        <taxon>fabids</taxon>
        <taxon>Malpighiales</taxon>
        <taxon>Salicaceae</taxon>
        <taxon>Saliceae</taxon>
        <taxon>Salix</taxon>
    </lineage>
</organism>
<keyword evidence="3" id="KW-1185">Reference proteome</keyword>
<dbReference type="InterPro" id="IPR045189">
    <property type="entry name" value="UBR4-like"/>
</dbReference>
<dbReference type="InterPro" id="IPR056530">
    <property type="entry name" value="UBR4-like_dom"/>
</dbReference>
<accession>A0A9Q0NWD1</accession>
<reference evidence="2" key="2">
    <citation type="journal article" date="2023" name="Int. J. Mol. Sci.">
        <title>De Novo Assembly and Annotation of 11 Diverse Shrub Willow (Salix) Genomes Reveals Novel Gene Organization in Sex-Linked Regions.</title>
        <authorList>
            <person name="Hyden B."/>
            <person name="Feng K."/>
            <person name="Yates T.B."/>
            <person name="Jawdy S."/>
            <person name="Cereghino C."/>
            <person name="Smart L.B."/>
            <person name="Muchero W."/>
        </authorList>
    </citation>
    <scope>NUCLEOTIDE SEQUENCE [LARGE SCALE GENOMIC DNA]</scope>
    <source>
        <tissue evidence="2">Shoot tip</tissue>
    </source>
</reference>
<evidence type="ECO:0000313" key="3">
    <source>
        <dbReference type="Proteomes" id="UP001151529"/>
    </source>
</evidence>
<gene>
    <name evidence="2" type="ORF">OIU85_010311</name>
</gene>
<reference evidence="2" key="1">
    <citation type="submission" date="2022-11" db="EMBL/GenBank/DDBJ databases">
        <authorList>
            <person name="Hyden B.L."/>
            <person name="Feng K."/>
            <person name="Yates T."/>
            <person name="Jawdy S."/>
            <person name="Smart L.B."/>
            <person name="Muchero W."/>
        </authorList>
    </citation>
    <scope>NUCLEOTIDE SEQUENCE</scope>
    <source>
        <tissue evidence="2">Shoot tip</tissue>
    </source>
</reference>